<dbReference type="PANTHER" id="PTHR34853">
    <property type="match status" value="1"/>
</dbReference>
<organism evidence="1">
    <name type="scientific">Nocardia globerula</name>
    <dbReference type="NCBI Taxonomy" id="1818"/>
    <lineage>
        <taxon>Bacteria</taxon>
        <taxon>Bacillati</taxon>
        <taxon>Actinomycetota</taxon>
        <taxon>Actinomycetes</taxon>
        <taxon>Mycobacteriales</taxon>
        <taxon>Nocardiaceae</taxon>
        <taxon>Nocardia</taxon>
    </lineage>
</organism>
<dbReference type="AlphaFoldDB" id="A0A652YKU3"/>
<name>A0A652YKU3_NOCGL</name>
<accession>A0A652YKU3</accession>
<gene>
    <name evidence="1" type="ORF">FNL38_10615</name>
</gene>
<dbReference type="Pfam" id="PF03583">
    <property type="entry name" value="LIP"/>
    <property type="match status" value="1"/>
</dbReference>
<reference evidence="1" key="1">
    <citation type="submission" date="2019-07" db="EMBL/GenBank/DDBJ databases">
        <title>Genomic Encyclopedia of Type Strains, Phase IV (KMG-IV): sequencing the most valuable type-strain genomes for metagenomic binning, comparative biology and taxonomic classification.</title>
        <authorList>
            <person name="Goeker M."/>
        </authorList>
    </citation>
    <scope>NUCLEOTIDE SEQUENCE</scope>
    <source>
        <strain evidence="1">DSM 44596</strain>
    </source>
</reference>
<dbReference type="PIRSF" id="PIRSF029171">
    <property type="entry name" value="Esterase_LipA"/>
    <property type="match status" value="1"/>
</dbReference>
<dbReference type="GO" id="GO:0004806">
    <property type="term" value="F:triacylglycerol lipase activity"/>
    <property type="evidence" value="ECO:0007669"/>
    <property type="project" value="InterPro"/>
</dbReference>
<sequence>MGCSSRVGAALVVVCTALSLNATVARAEEPIAGSVVSHMPLAAATLPIGAAVSEQIVYRTLRTADRQGISSGSIFLPEGAPPTGGWPVISYAHGTVGSADRCAPSAAGFYETERRPIERWLAEGYAVVATDYSGLGTEGALAYLDGPAAGANAIDIVRAAHEVYGDVLDERWMVAGLSEGGHAAYFAGHEASSRAPELDFRGTVVVAGPTHLEGLFPLGGPLFPELGIPGLVVYVLYLLGGIDDQRPEENVRQYLSPLGISWMEKAATQCAVDIGKTVASERVPLGALFSQSLWTPHIYELMREMLQVPVDGYDRQLRIVQSTADTTLPIPFTWAQLVDLRSRGTQFEYQEIQGVPHSQSVIASMDQTVEFTQRVMR</sequence>
<dbReference type="GO" id="GO:0016042">
    <property type="term" value="P:lipid catabolic process"/>
    <property type="evidence" value="ECO:0007669"/>
    <property type="project" value="InterPro"/>
</dbReference>
<dbReference type="InterPro" id="IPR029058">
    <property type="entry name" value="AB_hydrolase_fold"/>
</dbReference>
<evidence type="ECO:0000313" key="1">
    <source>
        <dbReference type="EMBL" id="TYQ02197.1"/>
    </source>
</evidence>
<dbReference type="Gene3D" id="3.40.50.1820">
    <property type="entry name" value="alpha/beta hydrolase"/>
    <property type="match status" value="1"/>
</dbReference>
<dbReference type="EMBL" id="VNIQ01000006">
    <property type="protein sequence ID" value="TYQ02197.1"/>
    <property type="molecule type" value="Genomic_DNA"/>
</dbReference>
<dbReference type="PANTHER" id="PTHR34853:SF1">
    <property type="entry name" value="LIPASE 5"/>
    <property type="match status" value="1"/>
</dbReference>
<proteinExistence type="predicted"/>
<protein>
    <submittedName>
        <fullName evidence="1">Secretory lipase</fullName>
    </submittedName>
</protein>
<comment type="caution">
    <text evidence="1">The sequence shown here is derived from an EMBL/GenBank/DDBJ whole genome shotgun (WGS) entry which is preliminary data.</text>
</comment>
<dbReference type="SUPFAM" id="SSF53474">
    <property type="entry name" value="alpha/beta-Hydrolases"/>
    <property type="match status" value="1"/>
</dbReference>
<dbReference type="InterPro" id="IPR005152">
    <property type="entry name" value="Lipase_secreted"/>
</dbReference>